<dbReference type="GO" id="GO:0006629">
    <property type="term" value="P:lipid metabolic process"/>
    <property type="evidence" value="ECO:0007669"/>
    <property type="project" value="InterPro"/>
</dbReference>
<feature type="transmembrane region" description="Helical" evidence="6">
    <location>
        <begin position="20"/>
        <end position="44"/>
    </location>
</feature>
<evidence type="ECO:0000256" key="4">
    <source>
        <dbReference type="ARBA" id="ARBA00022989"/>
    </source>
</evidence>
<feature type="transmembrane region" description="Helical" evidence="6">
    <location>
        <begin position="56"/>
        <end position="81"/>
    </location>
</feature>
<gene>
    <name evidence="8" type="primary">SPOSA6832_00020</name>
</gene>
<dbReference type="Proteomes" id="UP000243876">
    <property type="component" value="Unassembled WGS sequence"/>
</dbReference>
<keyword evidence="5 6" id="KW-0472">Membrane</keyword>
<keyword evidence="9" id="KW-1185">Reference proteome</keyword>
<comment type="similarity">
    <text evidence="2">Belongs to the steroid 5-alpha reductase family.</text>
</comment>
<evidence type="ECO:0000256" key="6">
    <source>
        <dbReference type="SAM" id="Phobius"/>
    </source>
</evidence>
<dbReference type="OrthoDB" id="5788137at2759"/>
<protein>
    <submittedName>
        <fullName evidence="8">SPOSA6832_00020-mRNA-1:cds</fullName>
    </submittedName>
</protein>
<feature type="domain" description="3-oxo-5-alpha-steroid 4-dehydrogenase C-terminal" evidence="7">
    <location>
        <begin position="137"/>
        <end position="266"/>
    </location>
</feature>
<evidence type="ECO:0000256" key="5">
    <source>
        <dbReference type="ARBA" id="ARBA00023136"/>
    </source>
</evidence>
<dbReference type="GO" id="GO:0016627">
    <property type="term" value="F:oxidoreductase activity, acting on the CH-CH group of donors"/>
    <property type="evidence" value="ECO:0007669"/>
    <property type="project" value="InterPro"/>
</dbReference>
<evidence type="ECO:0000313" key="9">
    <source>
        <dbReference type="Proteomes" id="UP000243876"/>
    </source>
</evidence>
<dbReference type="Pfam" id="PF02544">
    <property type="entry name" value="Steroid_dh"/>
    <property type="match status" value="1"/>
</dbReference>
<evidence type="ECO:0000256" key="1">
    <source>
        <dbReference type="ARBA" id="ARBA00004141"/>
    </source>
</evidence>
<feature type="non-terminal residue" evidence="8">
    <location>
        <position position="1"/>
    </location>
</feature>
<proteinExistence type="inferred from homology"/>
<dbReference type="PANTHER" id="PTHR10556">
    <property type="entry name" value="3-OXO-5-ALPHA-STEROID 4-DEHYDROGENASE"/>
    <property type="match status" value="1"/>
</dbReference>
<comment type="subcellular location">
    <subcellularLocation>
        <location evidence="1">Membrane</location>
        <topology evidence="1">Multi-pass membrane protein</topology>
    </subcellularLocation>
</comment>
<feature type="transmembrane region" description="Helical" evidence="6">
    <location>
        <begin position="139"/>
        <end position="161"/>
    </location>
</feature>
<dbReference type="GO" id="GO:0016020">
    <property type="term" value="C:membrane"/>
    <property type="evidence" value="ECO:0007669"/>
    <property type="project" value="UniProtKB-SubCell"/>
</dbReference>
<dbReference type="EMBL" id="CENE01000001">
    <property type="protein sequence ID" value="CEQ38567.1"/>
    <property type="molecule type" value="Genomic_DNA"/>
</dbReference>
<keyword evidence="4 6" id="KW-1133">Transmembrane helix</keyword>
<sequence length="355" mass="39107">MLADYFWAIWQGLKGHNGPLGFYSAVQRCFITFGLLSSPASFVIDAPFGRFVNSSWTVNGSLGWLFMELVSPLSFLYFLSLSPSPSPSSFLVPSPSRTLDTLRALAPARAFLVVLFLIHYSNRSVVSTVRNPSRARMNIAVPLSAALFNLANGCLIGMWIAGGAASASGAVPKNLGLRNDGSAKVLFGAGTVLWLVGFLSNIYHDEALYALKRSKLRSTAARTKTALKDRYAIPTAGLYRFVSHPSYTSEWFEWFGFLLCTLALAPAPFPPSSSSTFSLIGLFSFFRPSRASLASLPNPLVPLKGWYAQPPALFLWQEVAVMLPRARSGHRWYKRTFGQEWEKKGARWVVLPGVY</sequence>
<dbReference type="InterPro" id="IPR039357">
    <property type="entry name" value="SRD5A/TECR"/>
</dbReference>
<name>A0A0D6EEW1_SPOSA</name>
<evidence type="ECO:0000259" key="7">
    <source>
        <dbReference type="Pfam" id="PF02544"/>
    </source>
</evidence>
<feature type="transmembrane region" description="Helical" evidence="6">
    <location>
        <begin position="181"/>
        <end position="203"/>
    </location>
</feature>
<evidence type="ECO:0000256" key="2">
    <source>
        <dbReference type="ARBA" id="ARBA00007742"/>
    </source>
</evidence>
<dbReference type="AlphaFoldDB" id="A0A0D6EEW1"/>
<reference evidence="9" key="1">
    <citation type="submission" date="2015-02" db="EMBL/GenBank/DDBJ databases">
        <authorList>
            <person name="Gon?alves P."/>
        </authorList>
    </citation>
    <scope>NUCLEOTIDE SEQUENCE [LARGE SCALE GENOMIC DNA]</scope>
</reference>
<evidence type="ECO:0000313" key="8">
    <source>
        <dbReference type="EMBL" id="CEQ38567.1"/>
    </source>
</evidence>
<feature type="transmembrane region" description="Helical" evidence="6">
    <location>
        <begin position="101"/>
        <end position="118"/>
    </location>
</feature>
<organism evidence="8 9">
    <name type="scientific">Sporidiobolus salmonicolor</name>
    <name type="common">Yeast-like fungus</name>
    <name type="synonym">Sporobolomyces salmonicolor</name>
    <dbReference type="NCBI Taxonomy" id="5005"/>
    <lineage>
        <taxon>Eukaryota</taxon>
        <taxon>Fungi</taxon>
        <taxon>Dikarya</taxon>
        <taxon>Basidiomycota</taxon>
        <taxon>Pucciniomycotina</taxon>
        <taxon>Microbotryomycetes</taxon>
        <taxon>Sporidiobolales</taxon>
        <taxon>Sporidiobolaceae</taxon>
        <taxon>Sporobolomyces</taxon>
    </lineage>
</organism>
<keyword evidence="3 6" id="KW-0812">Transmembrane</keyword>
<dbReference type="PROSITE" id="PS50244">
    <property type="entry name" value="S5A_REDUCTASE"/>
    <property type="match status" value="1"/>
</dbReference>
<dbReference type="InterPro" id="IPR001104">
    <property type="entry name" value="3-oxo-5_a-steroid_4-DH_C"/>
</dbReference>
<dbReference type="PANTHER" id="PTHR10556:SF43">
    <property type="entry name" value="STEROID 5-ALPHA-REDUCTASE DET2"/>
    <property type="match status" value="1"/>
</dbReference>
<evidence type="ECO:0000256" key="3">
    <source>
        <dbReference type="ARBA" id="ARBA00022692"/>
    </source>
</evidence>
<accession>A0A0D6EEW1</accession>
<dbReference type="Gene3D" id="1.20.120.1630">
    <property type="match status" value="1"/>
</dbReference>